<keyword evidence="2" id="KW-1185">Reference proteome</keyword>
<protein>
    <submittedName>
        <fullName evidence="1">Uncharacterized protein</fullName>
    </submittedName>
</protein>
<gene>
    <name evidence="1" type="ORF">EV697_102410</name>
</gene>
<name>A0A4R2N1W7_9PAST</name>
<comment type="caution">
    <text evidence="1">The sequence shown here is derived from an EMBL/GenBank/DDBJ whole genome shotgun (WGS) entry which is preliminary data.</text>
</comment>
<evidence type="ECO:0000313" key="2">
    <source>
        <dbReference type="Proteomes" id="UP000294841"/>
    </source>
</evidence>
<proteinExistence type="predicted"/>
<reference evidence="1 2" key="1">
    <citation type="submission" date="2019-03" db="EMBL/GenBank/DDBJ databases">
        <title>Genomic Encyclopedia of Type Strains, Phase IV (KMG-IV): sequencing the most valuable type-strain genomes for metagenomic binning, comparative biology and taxonomic classification.</title>
        <authorList>
            <person name="Goeker M."/>
        </authorList>
    </citation>
    <scope>NUCLEOTIDE SEQUENCE [LARGE SCALE GENOMIC DNA]</scope>
    <source>
        <strain evidence="1 2">DSM 28231</strain>
    </source>
</reference>
<dbReference type="AlphaFoldDB" id="A0A4R2N1W7"/>
<evidence type="ECO:0000313" key="1">
    <source>
        <dbReference type="EMBL" id="TCP13523.1"/>
    </source>
</evidence>
<dbReference type="Proteomes" id="UP000294841">
    <property type="component" value="Unassembled WGS sequence"/>
</dbReference>
<sequence>MPPKLTNRLEELALENLRLRAELAYLKKWQEYRQKII</sequence>
<organism evidence="1 2">
    <name type="scientific">Bisgaardia hudsonensis</name>
    <dbReference type="NCBI Taxonomy" id="109472"/>
    <lineage>
        <taxon>Bacteria</taxon>
        <taxon>Pseudomonadati</taxon>
        <taxon>Pseudomonadota</taxon>
        <taxon>Gammaproteobacteria</taxon>
        <taxon>Pasteurellales</taxon>
        <taxon>Pasteurellaceae</taxon>
        <taxon>Bisgaardia</taxon>
    </lineage>
</organism>
<dbReference type="EMBL" id="SLXI01000002">
    <property type="protein sequence ID" value="TCP13523.1"/>
    <property type="molecule type" value="Genomic_DNA"/>
</dbReference>
<accession>A0A4R2N1W7</accession>